<dbReference type="PANTHER" id="PTHR12126:SF11">
    <property type="entry name" value="NADH DEHYDROGENASE [UBIQUINONE] 1 ALPHA SUBCOMPLEX SUBUNIT 9, MITOCHONDRIAL"/>
    <property type="match status" value="1"/>
</dbReference>
<keyword evidence="4" id="KW-1185">Reference proteome</keyword>
<accession>A0ABV5IGT0</accession>
<proteinExistence type="predicted"/>
<protein>
    <submittedName>
        <fullName evidence="3">SDR family oxidoreductase</fullName>
    </submittedName>
</protein>
<comment type="caution">
    <text evidence="3">The sequence shown here is derived from an EMBL/GenBank/DDBJ whole genome shotgun (WGS) entry which is preliminary data.</text>
</comment>
<feature type="region of interest" description="Disordered" evidence="1">
    <location>
        <begin position="243"/>
        <end position="295"/>
    </location>
</feature>
<dbReference type="PANTHER" id="PTHR12126">
    <property type="entry name" value="NADH-UBIQUINONE OXIDOREDUCTASE 39 KDA SUBUNIT-RELATED"/>
    <property type="match status" value="1"/>
</dbReference>
<organism evidence="3 4">
    <name type="scientific">Nonomuraea spiralis</name>
    <dbReference type="NCBI Taxonomy" id="46182"/>
    <lineage>
        <taxon>Bacteria</taxon>
        <taxon>Bacillati</taxon>
        <taxon>Actinomycetota</taxon>
        <taxon>Actinomycetes</taxon>
        <taxon>Streptosporangiales</taxon>
        <taxon>Streptosporangiaceae</taxon>
        <taxon>Nonomuraea</taxon>
    </lineage>
</organism>
<dbReference type="Pfam" id="PF13460">
    <property type="entry name" value="NAD_binding_10"/>
    <property type="match status" value="1"/>
</dbReference>
<evidence type="ECO:0000313" key="3">
    <source>
        <dbReference type="EMBL" id="MFB9203283.1"/>
    </source>
</evidence>
<reference evidence="3 4" key="1">
    <citation type="submission" date="2024-09" db="EMBL/GenBank/DDBJ databases">
        <authorList>
            <person name="Sun Q."/>
            <person name="Mori K."/>
        </authorList>
    </citation>
    <scope>NUCLEOTIDE SEQUENCE [LARGE SCALE GENOMIC DNA]</scope>
    <source>
        <strain evidence="3 4">CCM 3426</strain>
    </source>
</reference>
<dbReference type="InterPro" id="IPR016040">
    <property type="entry name" value="NAD(P)-bd_dom"/>
</dbReference>
<sequence>MRILVTGATGTLGRALLPVLLKAGHRVRALSRTRHESRGGVEWMWGDLASGKGVAEAVRQVEAIAHLATGGRKGGAQVDLAGTRTLVAAARATGVAHVLLTSVVGADRAPGQRHKLEAERLVKESGMAWTVVRATPFHQRLDGLLRDFSVLPVLPVDRSLPWQPVHVNDVALRLAALLAGGPACAVIEYGGPQVLDTEELARIWLEARHLRRPCLPVRFPGRLAAAQRAGAFTTDAEPSGRITWHDYLFPPPPAPSDDFAEEHTASPTSPANQPEHDPSRHVYGGDEGYQRPTRG</sequence>
<name>A0ABV5IGT0_9ACTN</name>
<dbReference type="SUPFAM" id="SSF51735">
    <property type="entry name" value="NAD(P)-binding Rossmann-fold domains"/>
    <property type="match status" value="1"/>
</dbReference>
<dbReference type="Proteomes" id="UP001589647">
    <property type="component" value="Unassembled WGS sequence"/>
</dbReference>
<dbReference type="InterPro" id="IPR036291">
    <property type="entry name" value="NAD(P)-bd_dom_sf"/>
</dbReference>
<feature type="compositionally biased region" description="Basic and acidic residues" evidence="1">
    <location>
        <begin position="274"/>
        <end position="284"/>
    </location>
</feature>
<dbReference type="EMBL" id="JBHMEI010000013">
    <property type="protein sequence ID" value="MFB9203283.1"/>
    <property type="molecule type" value="Genomic_DNA"/>
</dbReference>
<evidence type="ECO:0000259" key="2">
    <source>
        <dbReference type="Pfam" id="PF13460"/>
    </source>
</evidence>
<gene>
    <name evidence="3" type="ORF">ACFFV7_18935</name>
</gene>
<feature type="domain" description="NAD(P)-binding" evidence="2">
    <location>
        <begin position="7"/>
        <end position="138"/>
    </location>
</feature>
<dbReference type="Gene3D" id="3.40.50.720">
    <property type="entry name" value="NAD(P)-binding Rossmann-like Domain"/>
    <property type="match status" value="1"/>
</dbReference>
<evidence type="ECO:0000313" key="4">
    <source>
        <dbReference type="Proteomes" id="UP001589647"/>
    </source>
</evidence>
<evidence type="ECO:0000256" key="1">
    <source>
        <dbReference type="SAM" id="MobiDB-lite"/>
    </source>
</evidence>
<dbReference type="InterPro" id="IPR051207">
    <property type="entry name" value="ComplexI_NDUFA9_subunit"/>
</dbReference>
<dbReference type="RefSeq" id="WP_229823498.1">
    <property type="nucleotide sequence ID" value="NZ_BMRC01000002.1"/>
</dbReference>